<evidence type="ECO:0000256" key="1">
    <source>
        <dbReference type="SAM" id="MobiDB-lite"/>
    </source>
</evidence>
<dbReference type="Proteomes" id="UP001054252">
    <property type="component" value="Unassembled WGS sequence"/>
</dbReference>
<evidence type="ECO:0000313" key="2">
    <source>
        <dbReference type="EMBL" id="GKV45631.1"/>
    </source>
</evidence>
<name>A0AAV5M780_9ROSI</name>
<keyword evidence="3" id="KW-1185">Reference proteome</keyword>
<reference evidence="2 3" key="1">
    <citation type="journal article" date="2021" name="Commun. Biol.">
        <title>The genome of Shorea leprosula (Dipterocarpaceae) highlights the ecological relevance of drought in aseasonal tropical rainforests.</title>
        <authorList>
            <person name="Ng K.K.S."/>
            <person name="Kobayashi M.J."/>
            <person name="Fawcett J.A."/>
            <person name="Hatakeyama M."/>
            <person name="Paape T."/>
            <person name="Ng C.H."/>
            <person name="Ang C.C."/>
            <person name="Tnah L.H."/>
            <person name="Lee C.T."/>
            <person name="Nishiyama T."/>
            <person name="Sese J."/>
            <person name="O'Brien M.J."/>
            <person name="Copetti D."/>
            <person name="Mohd Noor M.I."/>
            <person name="Ong R.C."/>
            <person name="Putra M."/>
            <person name="Sireger I.Z."/>
            <person name="Indrioko S."/>
            <person name="Kosugi Y."/>
            <person name="Izuno A."/>
            <person name="Isagi Y."/>
            <person name="Lee S.L."/>
            <person name="Shimizu K.K."/>
        </authorList>
    </citation>
    <scope>NUCLEOTIDE SEQUENCE [LARGE SCALE GENOMIC DNA]</scope>
    <source>
        <strain evidence="2">214</strain>
    </source>
</reference>
<feature type="compositionally biased region" description="Basic and acidic residues" evidence="1">
    <location>
        <begin position="53"/>
        <end position="70"/>
    </location>
</feature>
<dbReference type="AlphaFoldDB" id="A0AAV5M780"/>
<gene>
    <name evidence="2" type="ORF">SLEP1_g52693</name>
</gene>
<sequence length="70" mass="8338">MKEEMVEAQKRSLMRIEDCESHFSNDLATWVKNAIRSHSPHQPRCETPLSRTTGHEWRVEERRSKNEESD</sequence>
<evidence type="ECO:0000313" key="3">
    <source>
        <dbReference type="Proteomes" id="UP001054252"/>
    </source>
</evidence>
<dbReference type="EMBL" id="BPVZ01000196">
    <property type="protein sequence ID" value="GKV45631.1"/>
    <property type="molecule type" value="Genomic_DNA"/>
</dbReference>
<organism evidence="2 3">
    <name type="scientific">Rubroshorea leprosula</name>
    <dbReference type="NCBI Taxonomy" id="152421"/>
    <lineage>
        <taxon>Eukaryota</taxon>
        <taxon>Viridiplantae</taxon>
        <taxon>Streptophyta</taxon>
        <taxon>Embryophyta</taxon>
        <taxon>Tracheophyta</taxon>
        <taxon>Spermatophyta</taxon>
        <taxon>Magnoliopsida</taxon>
        <taxon>eudicotyledons</taxon>
        <taxon>Gunneridae</taxon>
        <taxon>Pentapetalae</taxon>
        <taxon>rosids</taxon>
        <taxon>malvids</taxon>
        <taxon>Malvales</taxon>
        <taxon>Dipterocarpaceae</taxon>
        <taxon>Rubroshorea</taxon>
    </lineage>
</organism>
<accession>A0AAV5M780</accession>
<feature type="region of interest" description="Disordered" evidence="1">
    <location>
        <begin position="37"/>
        <end position="70"/>
    </location>
</feature>
<proteinExistence type="predicted"/>
<comment type="caution">
    <text evidence="2">The sequence shown here is derived from an EMBL/GenBank/DDBJ whole genome shotgun (WGS) entry which is preliminary data.</text>
</comment>
<protein>
    <submittedName>
        <fullName evidence="2">Uncharacterized protein</fullName>
    </submittedName>
</protein>